<evidence type="ECO:0000256" key="10">
    <source>
        <dbReference type="RuleBase" id="RU000304"/>
    </source>
</evidence>
<evidence type="ECO:0000256" key="5">
    <source>
        <dbReference type="ARBA" id="ARBA00022777"/>
    </source>
</evidence>
<name>A0A395NSU7_TRIAR</name>
<dbReference type="PROSITE" id="PS00107">
    <property type="entry name" value="PROTEIN_KINASE_ATP"/>
    <property type="match status" value="1"/>
</dbReference>
<evidence type="ECO:0000313" key="14">
    <source>
        <dbReference type="Proteomes" id="UP000266272"/>
    </source>
</evidence>
<dbReference type="PROSITE" id="PS50011">
    <property type="entry name" value="PROTEIN_KINASE_DOM"/>
    <property type="match status" value="1"/>
</dbReference>
<feature type="compositionally biased region" description="Basic and acidic residues" evidence="11">
    <location>
        <begin position="207"/>
        <end position="224"/>
    </location>
</feature>
<comment type="caution">
    <text evidence="13">The sequence shown here is derived from an EMBL/GenBank/DDBJ whole genome shotgun (WGS) entry which is preliminary data.</text>
</comment>
<dbReference type="EC" id="2.7.11.1" evidence="1"/>
<dbReference type="InterPro" id="IPR011009">
    <property type="entry name" value="Kinase-like_dom_sf"/>
</dbReference>
<keyword evidence="5 13" id="KW-0418">Kinase</keyword>
<evidence type="ECO:0000256" key="8">
    <source>
        <dbReference type="ARBA" id="ARBA00048679"/>
    </source>
</evidence>
<dbReference type="FunFam" id="3.30.200.20:FF:000374">
    <property type="entry name" value="Serine/threonine protein kinase"/>
    <property type="match status" value="1"/>
</dbReference>
<dbReference type="GO" id="GO:0005524">
    <property type="term" value="F:ATP binding"/>
    <property type="evidence" value="ECO:0007669"/>
    <property type="project" value="UniProtKB-UniRule"/>
</dbReference>
<evidence type="ECO:0000256" key="7">
    <source>
        <dbReference type="ARBA" id="ARBA00047899"/>
    </source>
</evidence>
<dbReference type="AlphaFoldDB" id="A0A395NSU7"/>
<reference evidence="13 14" key="1">
    <citation type="journal article" date="2018" name="PLoS Pathog.">
        <title>Evolution of structural diversity of trichothecenes, a family of toxins produced by plant pathogenic and entomopathogenic fungi.</title>
        <authorList>
            <person name="Proctor R.H."/>
            <person name="McCormick S.P."/>
            <person name="Kim H.S."/>
            <person name="Cardoza R.E."/>
            <person name="Stanley A.M."/>
            <person name="Lindo L."/>
            <person name="Kelly A."/>
            <person name="Brown D.W."/>
            <person name="Lee T."/>
            <person name="Vaughan M.M."/>
            <person name="Alexander N.J."/>
            <person name="Busman M."/>
            <person name="Gutierrez S."/>
        </authorList>
    </citation>
    <scope>NUCLEOTIDE SEQUENCE [LARGE SCALE GENOMIC DNA]</scope>
    <source>
        <strain evidence="13 14">IBT 40837</strain>
    </source>
</reference>
<dbReference type="SUPFAM" id="SSF56112">
    <property type="entry name" value="Protein kinase-like (PK-like)"/>
    <property type="match status" value="1"/>
</dbReference>
<sequence>MAQIFADLFYSFGNCLNCFPGSPTLKINSRSFKIQRLLGEGGFSYVYLVEDTSTHELFALKKIRCPFGAESVQQAMREVDAYRLFDHVPTIISAIDHCVATDRGGGSGDDASKTVYVLLPYYRRGNLQDMINANLVNHGRFPERHLMMLFLGVCKALRAMHEYQPAPAERMQMGREEDHDENATGSRSGGRKMGTRGKRTEEEEQGEQERPLMDSGNRIEGETRGKIKSYAHRDIKPGNIMIDDSGSTPILMDLGSVAVSPVPVTSQSLALQIQDTAAEHSTMPYRAPELFDVRTGTVVDTKTDIWSLGCTLYACLVGKSPFELRSDETGGTLSLCVLGGDWRFPDENPGGGPKRTNTIQAAKAKASAGDGAAGAGGSGSGDVVISEPIRNIVRACLKVEPAERPNIDDLITMVEQVIDELPEDTFSS</sequence>
<keyword evidence="6 9" id="KW-0067">ATP-binding</keyword>
<dbReference type="GO" id="GO:0005794">
    <property type="term" value="C:Golgi apparatus"/>
    <property type="evidence" value="ECO:0007669"/>
    <property type="project" value="TreeGrafter"/>
</dbReference>
<dbReference type="GO" id="GO:0005773">
    <property type="term" value="C:vacuole"/>
    <property type="evidence" value="ECO:0007669"/>
    <property type="project" value="GOC"/>
</dbReference>
<protein>
    <recommendedName>
        <fullName evidence="1">non-specific serine/threonine protein kinase</fullName>
        <ecNumber evidence="1">2.7.11.1</ecNumber>
    </recommendedName>
</protein>
<feature type="binding site" evidence="9">
    <location>
        <position position="61"/>
    </location>
    <ligand>
        <name>ATP</name>
        <dbReference type="ChEBI" id="CHEBI:30616"/>
    </ligand>
</feature>
<dbReference type="GO" id="GO:0006624">
    <property type="term" value="P:vacuolar protein processing"/>
    <property type="evidence" value="ECO:0007669"/>
    <property type="project" value="TreeGrafter"/>
</dbReference>
<evidence type="ECO:0000256" key="6">
    <source>
        <dbReference type="ARBA" id="ARBA00022840"/>
    </source>
</evidence>
<evidence type="ECO:0000256" key="1">
    <source>
        <dbReference type="ARBA" id="ARBA00012513"/>
    </source>
</evidence>
<dbReference type="Gene3D" id="3.30.200.20">
    <property type="entry name" value="Phosphorylase Kinase, domain 1"/>
    <property type="match status" value="1"/>
</dbReference>
<dbReference type="InterPro" id="IPR000719">
    <property type="entry name" value="Prot_kinase_dom"/>
</dbReference>
<dbReference type="FunFam" id="1.10.510.10:FF:000550">
    <property type="entry name" value="Serine/threonine kinase 16"/>
    <property type="match status" value="1"/>
</dbReference>
<evidence type="ECO:0000256" key="4">
    <source>
        <dbReference type="ARBA" id="ARBA00022741"/>
    </source>
</evidence>
<organism evidence="13 14">
    <name type="scientific">Trichoderma arundinaceum</name>
    <dbReference type="NCBI Taxonomy" id="490622"/>
    <lineage>
        <taxon>Eukaryota</taxon>
        <taxon>Fungi</taxon>
        <taxon>Dikarya</taxon>
        <taxon>Ascomycota</taxon>
        <taxon>Pezizomycotina</taxon>
        <taxon>Sordariomycetes</taxon>
        <taxon>Hypocreomycetidae</taxon>
        <taxon>Hypocreales</taxon>
        <taxon>Hypocreaceae</taxon>
        <taxon>Trichoderma</taxon>
    </lineage>
</organism>
<dbReference type="STRING" id="490622.A0A395NSU7"/>
<accession>A0A395NSU7</accession>
<keyword evidence="2 10" id="KW-0723">Serine/threonine-protein kinase</keyword>
<dbReference type="GO" id="GO:0004674">
    <property type="term" value="F:protein serine/threonine kinase activity"/>
    <property type="evidence" value="ECO:0007669"/>
    <property type="project" value="UniProtKB-KW"/>
</dbReference>
<evidence type="ECO:0000256" key="3">
    <source>
        <dbReference type="ARBA" id="ARBA00022679"/>
    </source>
</evidence>
<evidence type="ECO:0000313" key="13">
    <source>
        <dbReference type="EMBL" id="RFU79129.1"/>
    </source>
</evidence>
<dbReference type="SMART" id="SM00220">
    <property type="entry name" value="S_TKc"/>
    <property type="match status" value="1"/>
</dbReference>
<evidence type="ECO:0000256" key="9">
    <source>
        <dbReference type="PROSITE-ProRule" id="PRU10141"/>
    </source>
</evidence>
<dbReference type="InterPro" id="IPR017441">
    <property type="entry name" value="Protein_kinase_ATP_BS"/>
</dbReference>
<dbReference type="PANTHER" id="PTHR45998:SF2">
    <property type="entry name" value="SERINE_THREONINE-PROTEIN KINASE 16"/>
    <property type="match status" value="1"/>
</dbReference>
<dbReference type="Gene3D" id="1.10.510.10">
    <property type="entry name" value="Transferase(Phosphotransferase) domain 1"/>
    <property type="match status" value="1"/>
</dbReference>
<dbReference type="InterPro" id="IPR052239">
    <property type="entry name" value="Ser/Thr-specific_kinases"/>
</dbReference>
<dbReference type="Pfam" id="PF00069">
    <property type="entry name" value="Pkinase"/>
    <property type="match status" value="2"/>
</dbReference>
<evidence type="ECO:0000256" key="11">
    <source>
        <dbReference type="SAM" id="MobiDB-lite"/>
    </source>
</evidence>
<comment type="catalytic activity">
    <reaction evidence="8">
        <text>L-seryl-[protein] + ATP = O-phospho-L-seryl-[protein] + ADP + H(+)</text>
        <dbReference type="Rhea" id="RHEA:17989"/>
        <dbReference type="Rhea" id="RHEA-COMP:9863"/>
        <dbReference type="Rhea" id="RHEA-COMP:11604"/>
        <dbReference type="ChEBI" id="CHEBI:15378"/>
        <dbReference type="ChEBI" id="CHEBI:29999"/>
        <dbReference type="ChEBI" id="CHEBI:30616"/>
        <dbReference type="ChEBI" id="CHEBI:83421"/>
        <dbReference type="ChEBI" id="CHEBI:456216"/>
        <dbReference type="EC" id="2.7.11.1"/>
    </reaction>
</comment>
<proteinExistence type="inferred from homology"/>
<keyword evidence="4 9" id="KW-0547">Nucleotide-binding</keyword>
<evidence type="ECO:0000256" key="2">
    <source>
        <dbReference type="ARBA" id="ARBA00022527"/>
    </source>
</evidence>
<comment type="catalytic activity">
    <reaction evidence="7">
        <text>L-threonyl-[protein] + ATP = O-phospho-L-threonyl-[protein] + ADP + H(+)</text>
        <dbReference type="Rhea" id="RHEA:46608"/>
        <dbReference type="Rhea" id="RHEA-COMP:11060"/>
        <dbReference type="Rhea" id="RHEA-COMP:11605"/>
        <dbReference type="ChEBI" id="CHEBI:15378"/>
        <dbReference type="ChEBI" id="CHEBI:30013"/>
        <dbReference type="ChEBI" id="CHEBI:30616"/>
        <dbReference type="ChEBI" id="CHEBI:61977"/>
        <dbReference type="ChEBI" id="CHEBI:456216"/>
        <dbReference type="EC" id="2.7.11.1"/>
    </reaction>
</comment>
<dbReference type="PANTHER" id="PTHR45998">
    <property type="entry name" value="SERINE/THREONINE-PROTEIN KINASE 16"/>
    <property type="match status" value="1"/>
</dbReference>
<evidence type="ECO:0000259" key="12">
    <source>
        <dbReference type="PROSITE" id="PS50011"/>
    </source>
</evidence>
<feature type="region of interest" description="Disordered" evidence="11">
    <location>
        <begin position="169"/>
        <end position="224"/>
    </location>
</feature>
<dbReference type="PROSITE" id="PS00108">
    <property type="entry name" value="PROTEIN_KINASE_ST"/>
    <property type="match status" value="1"/>
</dbReference>
<dbReference type="GO" id="GO:0032889">
    <property type="term" value="P:regulation of vacuole fusion, non-autophagic"/>
    <property type="evidence" value="ECO:0007669"/>
    <property type="project" value="TreeGrafter"/>
</dbReference>
<keyword evidence="14" id="KW-1185">Reference proteome</keyword>
<dbReference type="EMBL" id="PXOA01000176">
    <property type="protein sequence ID" value="RFU79129.1"/>
    <property type="molecule type" value="Genomic_DNA"/>
</dbReference>
<feature type="domain" description="Protein kinase" evidence="12">
    <location>
        <begin position="32"/>
        <end position="418"/>
    </location>
</feature>
<dbReference type="Proteomes" id="UP000266272">
    <property type="component" value="Unassembled WGS sequence"/>
</dbReference>
<dbReference type="CDD" id="cd13986">
    <property type="entry name" value="STKc_16"/>
    <property type="match status" value="1"/>
</dbReference>
<comment type="similarity">
    <text evidence="10">Belongs to the protein kinase superfamily.</text>
</comment>
<dbReference type="OrthoDB" id="248923at2759"/>
<keyword evidence="3" id="KW-0808">Transferase</keyword>
<gene>
    <name evidence="13" type="ORF">TARUN_3138</name>
</gene>
<dbReference type="InterPro" id="IPR008271">
    <property type="entry name" value="Ser/Thr_kinase_AS"/>
</dbReference>